<dbReference type="NCBIfam" id="NF045579">
    <property type="entry name" value="rhamnoside_JR"/>
    <property type="match status" value="1"/>
</dbReference>
<dbReference type="Pfam" id="PF17132">
    <property type="entry name" value="Glyco_hydro_106"/>
    <property type="match status" value="2"/>
</dbReference>
<reference evidence="2 3" key="1">
    <citation type="submission" date="2019-12" db="EMBL/GenBank/DDBJ databases">
        <title>Novel species isolated from a subtropical stream in China.</title>
        <authorList>
            <person name="Lu H."/>
        </authorList>
    </citation>
    <scope>NUCLEOTIDE SEQUENCE [LARGE SCALE GENOMIC DNA]</scope>
    <source>
        <strain evidence="2 3">FT127W</strain>
    </source>
</reference>
<name>A0A7X4HCC6_9BURK</name>
<dbReference type="PANTHER" id="PTHR36848">
    <property type="entry name" value="DNA-BINDING PROTEIN (PUTATIVE SECRETED PROTEIN)-RELATED"/>
    <property type="match status" value="1"/>
</dbReference>
<dbReference type="Proteomes" id="UP000450676">
    <property type="component" value="Unassembled WGS sequence"/>
</dbReference>
<organism evidence="2 3">
    <name type="scientific">Pseudoduganella aquatica</name>
    <dbReference type="NCBI Taxonomy" id="2660641"/>
    <lineage>
        <taxon>Bacteria</taxon>
        <taxon>Pseudomonadati</taxon>
        <taxon>Pseudomonadota</taxon>
        <taxon>Betaproteobacteria</taxon>
        <taxon>Burkholderiales</taxon>
        <taxon>Oxalobacteraceae</taxon>
        <taxon>Telluria group</taxon>
        <taxon>Pseudoduganella</taxon>
    </lineage>
</organism>
<evidence type="ECO:0000313" key="2">
    <source>
        <dbReference type="EMBL" id="MYN08656.1"/>
    </source>
</evidence>
<feature type="chain" id="PRO_5031513738" evidence="1">
    <location>
        <begin position="30"/>
        <end position="939"/>
    </location>
</feature>
<proteinExistence type="predicted"/>
<sequence length="939" mass="100172">MRRTAATRNISSTWLAATVAALAASGALASGGGAAGAAGAAAAYVPPAPVRSDRLADVAARLAVPPDDAKALVRWWWFGPNVVKTQLEREMQAMKQGGFGGFEIQPVYPMELDDPARGIRNVPYLSPEFLDAVSFVNVKAHEQKLRVDMTLASGWPYGGPNVPVTEAASRMRVAAVAIPAGAASYALPSVMSGESLVAAFVGEGSDKQYDATKLRLLDAKSSATGRAAVEPAAQARVAVHYIASRTGQQVKRAALGAEGFVLDHLSRTAIDHHLNTVAEPLLKAFGDKPPYAVFSDSLEVYGTDWTGDFLAEFQRRRGYDLKPHLPAVYSGQGPDAAAVRHDWALTQTELVNERYLTPVNDWATAHRTQFRSQTYGEPAVSMSSNRLVALPEGEGPQFRSFSFTRLATSACHLYNRPVVSAETWTWLNSPAFSATPLDMKVEADRMLLQGVNQFVGHGWPYTPPGAQEPGYSFYAAAVFNDHQPWWNVMPDVNAYLQRTSYLLRQGQPANEVAVLLPNDDVYAALTPGKVSLSAEMHKHVTPLLTEQILDAGHNLDYVDAESILALGVKHPVLVLPHVTRLAPEVLAKLQAYVRGGGKIIAVGGKPSLAPGYADAAHIGGQVAAASKALFASGAQVQVVADDAAVGAALKKALPGDLRLASGQSDVGFIRRKLADGDIYFIANTSNREVRTTATLRATRRSAAWWNPQDGKTTPASVKPGFALILAPYESRVLVLSDAAQATAPGAGSSVAAAGAGTASVLADLSRDWQLAFAGAQPQAIAELRSWTDTAATRYYSGEGVYTKDVTLATAPAANARVTLDFGPGTALESTPKVPAGMRAMLESPVREAAVVYINGARAGSVWKPPYQLDVTQWLKAGSNRIEVRVANLALNGLAGQERPDYRLLSARYGQRFVPQDTHLIEPKPSGMLGPVRLLSDQIK</sequence>
<dbReference type="InterPro" id="IPR008979">
    <property type="entry name" value="Galactose-bd-like_sf"/>
</dbReference>
<dbReference type="PANTHER" id="PTHR36848:SF2">
    <property type="entry name" value="SECRETED PROTEIN"/>
    <property type="match status" value="1"/>
</dbReference>
<dbReference type="Gene3D" id="3.40.50.880">
    <property type="match status" value="1"/>
</dbReference>
<gene>
    <name evidence="2" type="ORF">GTP77_15060</name>
</gene>
<protein>
    <submittedName>
        <fullName evidence="2">Glycoside hydrolase</fullName>
    </submittedName>
</protein>
<keyword evidence="3" id="KW-1185">Reference proteome</keyword>
<evidence type="ECO:0000313" key="3">
    <source>
        <dbReference type="Proteomes" id="UP000450676"/>
    </source>
</evidence>
<dbReference type="AlphaFoldDB" id="A0A7X4HCC6"/>
<keyword evidence="1" id="KW-0732">Signal</keyword>
<dbReference type="CDD" id="cd03143">
    <property type="entry name" value="A4_beta-galactosidase_middle_domain"/>
    <property type="match status" value="1"/>
</dbReference>
<feature type="signal peptide" evidence="1">
    <location>
        <begin position="1"/>
        <end position="29"/>
    </location>
</feature>
<dbReference type="EMBL" id="WWCU01000015">
    <property type="protein sequence ID" value="MYN08656.1"/>
    <property type="molecule type" value="Genomic_DNA"/>
</dbReference>
<accession>A0A7X4HCC6</accession>
<dbReference type="GO" id="GO:0016787">
    <property type="term" value="F:hydrolase activity"/>
    <property type="evidence" value="ECO:0007669"/>
    <property type="project" value="UniProtKB-KW"/>
</dbReference>
<dbReference type="InterPro" id="IPR029062">
    <property type="entry name" value="Class_I_gatase-like"/>
</dbReference>
<evidence type="ECO:0000256" key="1">
    <source>
        <dbReference type="SAM" id="SignalP"/>
    </source>
</evidence>
<dbReference type="InterPro" id="IPR053161">
    <property type="entry name" value="Ulvan_degrading_GH"/>
</dbReference>
<dbReference type="SUPFAM" id="SSF49785">
    <property type="entry name" value="Galactose-binding domain-like"/>
    <property type="match status" value="1"/>
</dbReference>
<comment type="caution">
    <text evidence="2">The sequence shown here is derived from an EMBL/GenBank/DDBJ whole genome shotgun (WGS) entry which is preliminary data.</text>
</comment>
<keyword evidence="2" id="KW-0378">Hydrolase</keyword>
<dbReference type="Gene3D" id="2.60.120.260">
    <property type="entry name" value="Galactose-binding domain-like"/>
    <property type="match status" value="1"/>
</dbReference>